<reference evidence="2" key="2">
    <citation type="submission" date="2025-09" db="UniProtKB">
        <authorList>
            <consortium name="Ensembl"/>
        </authorList>
    </citation>
    <scope>IDENTIFICATION</scope>
</reference>
<feature type="compositionally biased region" description="Basic and acidic residues" evidence="1">
    <location>
        <begin position="54"/>
        <end position="67"/>
    </location>
</feature>
<name>A0A8C6UP96_9GOBI</name>
<dbReference type="Ensembl" id="ENSNMLT00000041616.1">
    <property type="protein sequence ID" value="ENSNMLP00000037369.1"/>
    <property type="gene ID" value="ENSNMLG00000023105.1"/>
</dbReference>
<proteinExistence type="predicted"/>
<sequence>MGRKLDPTNKVKRGPGKKSRKQKGAETELAKFLTDEDNGAKRLSSRGRKRAAKRTQDKKPKVVDQKPAKGKQLHLFDLISNVFDQIWHFCKLFAS</sequence>
<reference evidence="2" key="1">
    <citation type="submission" date="2025-08" db="UniProtKB">
        <authorList>
            <consortium name="Ensembl"/>
        </authorList>
    </citation>
    <scope>IDENTIFICATION</scope>
</reference>
<feature type="compositionally biased region" description="Basic residues" evidence="1">
    <location>
        <begin position="10"/>
        <end position="22"/>
    </location>
</feature>
<evidence type="ECO:0000313" key="2">
    <source>
        <dbReference type="Ensembl" id="ENSNMLP00000037369.1"/>
    </source>
</evidence>
<feature type="region of interest" description="Disordered" evidence="1">
    <location>
        <begin position="1"/>
        <end position="69"/>
    </location>
</feature>
<protein>
    <submittedName>
        <fullName evidence="2">NOP2 nucleolar protein homolog (yeast)</fullName>
    </submittedName>
</protein>
<evidence type="ECO:0000313" key="3">
    <source>
        <dbReference type="Proteomes" id="UP000694523"/>
    </source>
</evidence>
<feature type="compositionally biased region" description="Basic residues" evidence="1">
    <location>
        <begin position="43"/>
        <end position="53"/>
    </location>
</feature>
<evidence type="ECO:0000256" key="1">
    <source>
        <dbReference type="SAM" id="MobiDB-lite"/>
    </source>
</evidence>
<dbReference type="Proteomes" id="UP000694523">
    <property type="component" value="Unplaced"/>
</dbReference>
<keyword evidence="3" id="KW-1185">Reference proteome</keyword>
<dbReference type="AlphaFoldDB" id="A0A8C6UP96"/>
<organism evidence="2 3">
    <name type="scientific">Neogobius melanostomus</name>
    <name type="common">round goby</name>
    <dbReference type="NCBI Taxonomy" id="47308"/>
    <lineage>
        <taxon>Eukaryota</taxon>
        <taxon>Metazoa</taxon>
        <taxon>Chordata</taxon>
        <taxon>Craniata</taxon>
        <taxon>Vertebrata</taxon>
        <taxon>Euteleostomi</taxon>
        <taxon>Actinopterygii</taxon>
        <taxon>Neopterygii</taxon>
        <taxon>Teleostei</taxon>
        <taxon>Neoteleostei</taxon>
        <taxon>Acanthomorphata</taxon>
        <taxon>Gobiaria</taxon>
        <taxon>Gobiiformes</taxon>
        <taxon>Gobioidei</taxon>
        <taxon>Gobiidae</taxon>
        <taxon>Benthophilinae</taxon>
        <taxon>Neogobiini</taxon>
        <taxon>Neogobius</taxon>
    </lineage>
</organism>
<accession>A0A8C6UP96</accession>